<evidence type="ECO:0000256" key="1">
    <source>
        <dbReference type="SAM" id="MobiDB-lite"/>
    </source>
</evidence>
<dbReference type="EMBL" id="KN837511">
    <property type="protein sequence ID" value="KIJ24255.1"/>
    <property type="molecule type" value="Genomic_DNA"/>
</dbReference>
<proteinExistence type="predicted"/>
<organism evidence="3 4">
    <name type="scientific">Sphaerobolus stellatus (strain SS14)</name>
    <dbReference type="NCBI Taxonomy" id="990650"/>
    <lineage>
        <taxon>Eukaryota</taxon>
        <taxon>Fungi</taxon>
        <taxon>Dikarya</taxon>
        <taxon>Basidiomycota</taxon>
        <taxon>Agaricomycotina</taxon>
        <taxon>Agaricomycetes</taxon>
        <taxon>Phallomycetidae</taxon>
        <taxon>Geastrales</taxon>
        <taxon>Sphaerobolaceae</taxon>
        <taxon>Sphaerobolus</taxon>
    </lineage>
</organism>
<keyword evidence="2" id="KW-0472">Membrane</keyword>
<dbReference type="Proteomes" id="UP000054279">
    <property type="component" value="Unassembled WGS sequence"/>
</dbReference>
<feature type="transmembrane region" description="Helical" evidence="2">
    <location>
        <begin position="12"/>
        <end position="31"/>
    </location>
</feature>
<feature type="compositionally biased region" description="Gly residues" evidence="1">
    <location>
        <begin position="50"/>
        <end position="72"/>
    </location>
</feature>
<keyword evidence="2" id="KW-0812">Transmembrane</keyword>
<accession>A0A0C9UGA7</accession>
<reference evidence="3 4" key="1">
    <citation type="submission" date="2014-06" db="EMBL/GenBank/DDBJ databases">
        <title>Evolutionary Origins and Diversification of the Mycorrhizal Mutualists.</title>
        <authorList>
            <consortium name="DOE Joint Genome Institute"/>
            <consortium name="Mycorrhizal Genomics Consortium"/>
            <person name="Kohler A."/>
            <person name="Kuo A."/>
            <person name="Nagy L.G."/>
            <person name="Floudas D."/>
            <person name="Copeland A."/>
            <person name="Barry K.W."/>
            <person name="Cichocki N."/>
            <person name="Veneault-Fourrey C."/>
            <person name="LaButti K."/>
            <person name="Lindquist E.A."/>
            <person name="Lipzen A."/>
            <person name="Lundell T."/>
            <person name="Morin E."/>
            <person name="Murat C."/>
            <person name="Riley R."/>
            <person name="Ohm R."/>
            <person name="Sun H."/>
            <person name="Tunlid A."/>
            <person name="Henrissat B."/>
            <person name="Grigoriev I.V."/>
            <person name="Hibbett D.S."/>
            <person name="Martin F."/>
        </authorList>
    </citation>
    <scope>NUCLEOTIDE SEQUENCE [LARGE SCALE GENOMIC DNA]</scope>
    <source>
        <strain evidence="3 4">SS14</strain>
    </source>
</reference>
<evidence type="ECO:0000256" key="2">
    <source>
        <dbReference type="SAM" id="Phobius"/>
    </source>
</evidence>
<dbReference type="HOGENOM" id="CLU_2279279_0_0_1"/>
<name>A0A0C9UGA7_SPHS4</name>
<sequence>MSLSQSHPFSFIPPLKVGMALVMLILGFWGVGEAGGKFGGEDGGVWNMGDSGGEGYGDAGDGAAGGDSGGDGDMVDYEVSSSKYLVTHWGTGQARKKVVQVW</sequence>
<gene>
    <name evidence="3" type="ORF">M422DRAFT_275011</name>
</gene>
<keyword evidence="4" id="KW-1185">Reference proteome</keyword>
<feature type="region of interest" description="Disordered" evidence="1">
    <location>
        <begin position="49"/>
        <end position="73"/>
    </location>
</feature>
<keyword evidence="2" id="KW-1133">Transmembrane helix</keyword>
<dbReference type="AlphaFoldDB" id="A0A0C9UGA7"/>
<evidence type="ECO:0000313" key="4">
    <source>
        <dbReference type="Proteomes" id="UP000054279"/>
    </source>
</evidence>
<protein>
    <submittedName>
        <fullName evidence="3">Uncharacterized protein</fullName>
    </submittedName>
</protein>
<evidence type="ECO:0000313" key="3">
    <source>
        <dbReference type="EMBL" id="KIJ24255.1"/>
    </source>
</evidence>